<feature type="compositionally biased region" description="Acidic residues" evidence="1">
    <location>
        <begin position="1"/>
        <end position="18"/>
    </location>
</feature>
<name>A0A834JPA1_VESPE</name>
<reference evidence="2" key="1">
    <citation type="journal article" date="2020" name="G3 (Bethesda)">
        <title>High-Quality Assemblies for Three Invasive Social Wasps from the &lt;i&gt;Vespula&lt;/i&gt; Genus.</title>
        <authorList>
            <person name="Harrop T.W.R."/>
            <person name="Guhlin J."/>
            <person name="McLaughlin G.M."/>
            <person name="Permina E."/>
            <person name="Stockwell P."/>
            <person name="Gilligan J."/>
            <person name="Le Lec M.F."/>
            <person name="Gruber M.A.M."/>
            <person name="Quinn O."/>
            <person name="Lovegrove M."/>
            <person name="Duncan E.J."/>
            <person name="Remnant E.J."/>
            <person name="Van Eeckhoven J."/>
            <person name="Graham B."/>
            <person name="Knapp R.A."/>
            <person name="Langford K.W."/>
            <person name="Kronenberg Z."/>
            <person name="Press M.O."/>
            <person name="Eacker S.M."/>
            <person name="Wilson-Rankin E.E."/>
            <person name="Purcell J."/>
            <person name="Lester P.J."/>
            <person name="Dearden P.K."/>
        </authorList>
    </citation>
    <scope>NUCLEOTIDE SEQUENCE</scope>
    <source>
        <strain evidence="2">Volc-1</strain>
    </source>
</reference>
<sequence>MGDGDGDADGNGDGDGDGDSGRKDKFYSGKARDSRSSRVMKLQIEPSSNKKKKQTTTATTTTTTTTLGKFSAKIGRNLTSKWLHSIGVPIKPQPSICHTYFRKLAGYHRLQFCLLPIIKKIWSSCKLDS</sequence>
<protein>
    <submittedName>
        <fullName evidence="2">Uncharacterized protein</fullName>
    </submittedName>
</protein>
<gene>
    <name evidence="2" type="ORF">H0235_017150</name>
</gene>
<proteinExistence type="predicted"/>
<dbReference type="Proteomes" id="UP000600918">
    <property type="component" value="Unassembled WGS sequence"/>
</dbReference>
<accession>A0A834JPA1</accession>
<feature type="compositionally biased region" description="Basic and acidic residues" evidence="1">
    <location>
        <begin position="19"/>
        <end position="36"/>
    </location>
</feature>
<evidence type="ECO:0000313" key="2">
    <source>
        <dbReference type="EMBL" id="KAF7392151.1"/>
    </source>
</evidence>
<evidence type="ECO:0000313" key="3">
    <source>
        <dbReference type="Proteomes" id="UP000600918"/>
    </source>
</evidence>
<dbReference type="AlphaFoldDB" id="A0A834JPA1"/>
<comment type="caution">
    <text evidence="2">The sequence shown here is derived from an EMBL/GenBank/DDBJ whole genome shotgun (WGS) entry which is preliminary data.</text>
</comment>
<evidence type="ECO:0000256" key="1">
    <source>
        <dbReference type="SAM" id="MobiDB-lite"/>
    </source>
</evidence>
<organism evidence="2 3">
    <name type="scientific">Vespula pensylvanica</name>
    <name type="common">Western yellow jacket</name>
    <name type="synonym">Wasp</name>
    <dbReference type="NCBI Taxonomy" id="30213"/>
    <lineage>
        <taxon>Eukaryota</taxon>
        <taxon>Metazoa</taxon>
        <taxon>Ecdysozoa</taxon>
        <taxon>Arthropoda</taxon>
        <taxon>Hexapoda</taxon>
        <taxon>Insecta</taxon>
        <taxon>Pterygota</taxon>
        <taxon>Neoptera</taxon>
        <taxon>Endopterygota</taxon>
        <taxon>Hymenoptera</taxon>
        <taxon>Apocrita</taxon>
        <taxon>Aculeata</taxon>
        <taxon>Vespoidea</taxon>
        <taxon>Vespidae</taxon>
        <taxon>Vespinae</taxon>
        <taxon>Vespula</taxon>
    </lineage>
</organism>
<keyword evidence="3" id="KW-1185">Reference proteome</keyword>
<feature type="region of interest" description="Disordered" evidence="1">
    <location>
        <begin position="1"/>
        <end position="62"/>
    </location>
</feature>
<dbReference type="EMBL" id="JACSDY010000022">
    <property type="protein sequence ID" value="KAF7392151.1"/>
    <property type="molecule type" value="Genomic_DNA"/>
</dbReference>